<sequence>MCVTYCAAAAAAQGPRAQVLSWLGPPNYQQGSRLAAAAANNYHIEDFALEVLDGLINMPQGAYCRSSQGYNLVQYLRDSAPKQNPQDSYYYQAWNSALEQNSKVWLTVTSGILLRCRIPSLMMK</sequence>
<keyword evidence="2" id="KW-1185">Reference proteome</keyword>
<reference evidence="1" key="1">
    <citation type="submission" date="2022-06" db="EMBL/GenBank/DDBJ databases">
        <authorList>
            <consortium name="SYNGENTA / RWTH Aachen University"/>
        </authorList>
    </citation>
    <scope>NUCLEOTIDE SEQUENCE</scope>
</reference>
<dbReference type="EMBL" id="CALTRL010003356">
    <property type="protein sequence ID" value="CAH7680975.1"/>
    <property type="molecule type" value="Genomic_DNA"/>
</dbReference>
<dbReference type="Proteomes" id="UP001153365">
    <property type="component" value="Unassembled WGS sequence"/>
</dbReference>
<comment type="caution">
    <text evidence="1">The sequence shown here is derived from an EMBL/GenBank/DDBJ whole genome shotgun (WGS) entry which is preliminary data.</text>
</comment>
<organism evidence="1 2">
    <name type="scientific">Phakopsora pachyrhizi</name>
    <name type="common">Asian soybean rust disease fungus</name>
    <dbReference type="NCBI Taxonomy" id="170000"/>
    <lineage>
        <taxon>Eukaryota</taxon>
        <taxon>Fungi</taxon>
        <taxon>Dikarya</taxon>
        <taxon>Basidiomycota</taxon>
        <taxon>Pucciniomycotina</taxon>
        <taxon>Pucciniomycetes</taxon>
        <taxon>Pucciniales</taxon>
        <taxon>Phakopsoraceae</taxon>
        <taxon>Phakopsora</taxon>
    </lineage>
</organism>
<proteinExistence type="predicted"/>
<name>A0AAV0B3I0_PHAPC</name>
<protein>
    <submittedName>
        <fullName evidence="1">Uncharacterized protein</fullName>
    </submittedName>
</protein>
<dbReference type="AlphaFoldDB" id="A0AAV0B3I0"/>
<evidence type="ECO:0000313" key="2">
    <source>
        <dbReference type="Proteomes" id="UP001153365"/>
    </source>
</evidence>
<accession>A0AAV0B3I0</accession>
<gene>
    <name evidence="1" type="ORF">PPACK8108_LOCUS13508</name>
</gene>
<evidence type="ECO:0000313" key="1">
    <source>
        <dbReference type="EMBL" id="CAH7680975.1"/>
    </source>
</evidence>